<evidence type="ECO:0000313" key="5">
    <source>
        <dbReference type="EMBL" id="PAS91740.1"/>
    </source>
</evidence>
<reference evidence="4 7" key="1">
    <citation type="submission" date="2016-08" db="EMBL/GenBank/DDBJ databases">
        <title>Candidatus Dactylopiibacterium carminicum genome sequence.</title>
        <authorList>
            <person name="Ramirez-Puebla S.T."/>
            <person name="Ormeno-Orrillo E."/>
            <person name="Vera-Ponce De Leon A."/>
            <person name="Luis L."/>
            <person name="Sanchez-Flores A."/>
            <person name="Monica R."/>
            <person name="Martinez-Romero E."/>
        </authorList>
    </citation>
    <scope>NUCLEOTIDE SEQUENCE [LARGE SCALE GENOMIC DNA]</scope>
    <source>
        <strain evidence="4">END1</strain>
    </source>
</reference>
<dbReference type="InterPro" id="IPR001789">
    <property type="entry name" value="Sig_transdc_resp-reg_receiver"/>
</dbReference>
<feature type="domain" description="Response regulatory" evidence="3">
    <location>
        <begin position="4"/>
        <end position="122"/>
    </location>
</feature>
<comment type="caution">
    <text evidence="5">The sequence shown here is derived from an EMBL/GenBank/DDBJ whole genome shotgun (WGS) entry which is preliminary data.</text>
</comment>
<dbReference type="Proteomes" id="UP000216107">
    <property type="component" value="Unassembled WGS sequence"/>
</dbReference>
<evidence type="ECO:0000256" key="1">
    <source>
        <dbReference type="ARBA" id="ARBA00022553"/>
    </source>
</evidence>
<evidence type="ECO:0000259" key="3">
    <source>
        <dbReference type="PROSITE" id="PS50110"/>
    </source>
</evidence>
<evidence type="ECO:0000256" key="2">
    <source>
        <dbReference type="PROSITE-ProRule" id="PRU00169"/>
    </source>
</evidence>
<keyword evidence="7" id="KW-1185">Reference proteome</keyword>
<dbReference type="Pfam" id="PF00072">
    <property type="entry name" value="Response_reg"/>
    <property type="match status" value="1"/>
</dbReference>
<reference evidence="5 6" key="2">
    <citation type="submission" date="2017-07" db="EMBL/GenBank/DDBJ databases">
        <title>Candidatus Dactylopiibacterium carminicum, a nitrogen-fixing symbiont of the cochineal insect Dactylopius coccus and Dactylopius opuntiae (Hemiptera: Coccoidea: Dactylopiidae).</title>
        <authorList>
            <person name="Vera A."/>
        </authorList>
    </citation>
    <scope>NUCLEOTIDE SEQUENCE [LARGE SCALE GENOMIC DNA]</scope>
    <source>
        <strain evidence="5 6">NFDCM</strain>
    </source>
</reference>
<protein>
    <submittedName>
        <fullName evidence="5">Response regulator</fullName>
    </submittedName>
</protein>
<gene>
    <name evidence="4" type="ORF">BGI27_14990</name>
    <name evidence="5" type="ORF">CGU29_14720</name>
</gene>
<keyword evidence="1 2" id="KW-0597">Phosphoprotein</keyword>
<evidence type="ECO:0000313" key="4">
    <source>
        <dbReference type="EMBL" id="KAF7598117.1"/>
    </source>
</evidence>
<dbReference type="EMBL" id="MDUX01000063">
    <property type="protein sequence ID" value="KAF7598117.1"/>
    <property type="molecule type" value="Genomic_DNA"/>
</dbReference>
<organism evidence="5 6">
    <name type="scientific">Candidatus Dactylopiibacterium carminicum</name>
    <dbReference type="NCBI Taxonomy" id="857335"/>
    <lineage>
        <taxon>Bacteria</taxon>
        <taxon>Pseudomonadati</taxon>
        <taxon>Pseudomonadota</taxon>
        <taxon>Betaproteobacteria</taxon>
        <taxon>Rhodocyclales</taxon>
        <taxon>Rhodocyclaceae</taxon>
        <taxon>Candidatus Dactylopiibacterium</taxon>
    </lineage>
</organism>
<sequence>MPRKVLIVDDSVSIRQMVSFTLKGAGFETDEAADGKAALDKAQGAPGAYDLVFTDQNMPLMDGLTLIRNLRAISKYQRTPILMLTTESGDDMKNKGREAGATGWLVKPFDPQKLLQVVAKVLP</sequence>
<dbReference type="InterPro" id="IPR050595">
    <property type="entry name" value="Bact_response_regulator"/>
</dbReference>
<dbReference type="Gene3D" id="3.40.50.2300">
    <property type="match status" value="1"/>
</dbReference>
<feature type="modified residue" description="4-aspartylphosphate" evidence="2">
    <location>
        <position position="55"/>
    </location>
</feature>
<dbReference type="EMBL" id="NMRN01000062">
    <property type="protein sequence ID" value="PAS91740.1"/>
    <property type="molecule type" value="Genomic_DNA"/>
</dbReference>
<dbReference type="PROSITE" id="PS50110">
    <property type="entry name" value="RESPONSE_REGULATORY"/>
    <property type="match status" value="1"/>
</dbReference>
<dbReference type="PANTHER" id="PTHR44591">
    <property type="entry name" value="STRESS RESPONSE REGULATOR PROTEIN 1"/>
    <property type="match status" value="1"/>
</dbReference>
<dbReference type="InterPro" id="IPR011006">
    <property type="entry name" value="CheY-like_superfamily"/>
</dbReference>
<evidence type="ECO:0000313" key="7">
    <source>
        <dbReference type="Proteomes" id="UP000623509"/>
    </source>
</evidence>
<dbReference type="GO" id="GO:0000160">
    <property type="term" value="P:phosphorelay signal transduction system"/>
    <property type="evidence" value="ECO:0007669"/>
    <property type="project" value="InterPro"/>
</dbReference>
<name>A0A272EPV4_9RHOO</name>
<dbReference type="AlphaFoldDB" id="A0A272EPV4"/>
<dbReference type="CDD" id="cd17562">
    <property type="entry name" value="REC_CheY4-like"/>
    <property type="match status" value="1"/>
</dbReference>
<dbReference type="PANTHER" id="PTHR44591:SF25">
    <property type="entry name" value="CHEMOTAXIS TWO-COMPONENT RESPONSE REGULATOR"/>
    <property type="match status" value="1"/>
</dbReference>
<evidence type="ECO:0000313" key="6">
    <source>
        <dbReference type="Proteomes" id="UP000216107"/>
    </source>
</evidence>
<dbReference type="RefSeq" id="WP_095525652.1">
    <property type="nucleotide sequence ID" value="NZ_MDUX01000063.1"/>
</dbReference>
<dbReference type="Proteomes" id="UP000623509">
    <property type="component" value="Unassembled WGS sequence"/>
</dbReference>
<accession>A0A272EPV4</accession>
<dbReference type="OrthoDB" id="9801101at2"/>
<dbReference type="SMART" id="SM00448">
    <property type="entry name" value="REC"/>
    <property type="match status" value="1"/>
</dbReference>
<dbReference type="SUPFAM" id="SSF52172">
    <property type="entry name" value="CheY-like"/>
    <property type="match status" value="1"/>
</dbReference>
<proteinExistence type="predicted"/>